<dbReference type="InterPro" id="IPR027417">
    <property type="entry name" value="P-loop_NTPase"/>
</dbReference>
<comment type="cofactor">
    <cofactor evidence="1">
        <name>Mg(2+)</name>
        <dbReference type="ChEBI" id="CHEBI:18420"/>
    </cofactor>
</comment>
<dbReference type="PANTHER" id="PTHR10492">
    <property type="match status" value="1"/>
</dbReference>
<dbReference type="GO" id="GO:0016787">
    <property type="term" value="F:hydrolase activity"/>
    <property type="evidence" value="ECO:0007669"/>
    <property type="project" value="UniProtKB-KW"/>
</dbReference>
<accession>A0AAW1J5S5</accession>
<dbReference type="Pfam" id="PF05970">
    <property type="entry name" value="PIF1"/>
    <property type="match status" value="2"/>
</dbReference>
<protein>
    <recommendedName>
        <fullName evidence="1">ATP-dependent DNA helicase</fullName>
        <ecNumber evidence="1">5.6.2.3</ecNumber>
    </recommendedName>
</protein>
<gene>
    <name evidence="5" type="ORF">RND81_08G102300</name>
</gene>
<dbReference type="InterPro" id="IPR010285">
    <property type="entry name" value="DNA_helicase_pif1-like_DEAD"/>
</dbReference>
<reference evidence="5" key="1">
    <citation type="submission" date="2024-03" db="EMBL/GenBank/DDBJ databases">
        <title>WGS assembly of Saponaria officinalis var. Norfolk2.</title>
        <authorList>
            <person name="Jenkins J."/>
            <person name="Shu S."/>
            <person name="Grimwood J."/>
            <person name="Barry K."/>
            <person name="Goodstein D."/>
            <person name="Schmutz J."/>
            <person name="Leebens-Mack J."/>
            <person name="Osbourn A."/>
        </authorList>
    </citation>
    <scope>NUCLEOTIDE SEQUENCE [LARGE SCALE GENOMIC DNA]</scope>
    <source>
        <strain evidence="5">JIC</strain>
    </source>
</reference>
<proteinExistence type="inferred from homology"/>
<dbReference type="Proteomes" id="UP001443914">
    <property type="component" value="Unassembled WGS sequence"/>
</dbReference>
<comment type="catalytic activity">
    <reaction evidence="1">
        <text>ATP + H2O = ADP + phosphate + H(+)</text>
        <dbReference type="Rhea" id="RHEA:13065"/>
        <dbReference type="ChEBI" id="CHEBI:15377"/>
        <dbReference type="ChEBI" id="CHEBI:15378"/>
        <dbReference type="ChEBI" id="CHEBI:30616"/>
        <dbReference type="ChEBI" id="CHEBI:43474"/>
        <dbReference type="ChEBI" id="CHEBI:456216"/>
        <dbReference type="EC" id="5.6.2.3"/>
    </reaction>
</comment>
<evidence type="ECO:0000259" key="2">
    <source>
        <dbReference type="Pfam" id="PF05970"/>
    </source>
</evidence>
<keyword evidence="1" id="KW-0234">DNA repair</keyword>
<evidence type="ECO:0000256" key="1">
    <source>
        <dbReference type="RuleBase" id="RU363044"/>
    </source>
</evidence>
<dbReference type="Pfam" id="PF21530">
    <property type="entry name" value="Pif1_2B_dom"/>
    <property type="match status" value="1"/>
</dbReference>
<sequence>MVKPKLSLEGLTPQYGSRSKIKNSTLNCQSPPLASGKYTIQSSQIIQSVSRNLDTGECSHYIGSNDIDAHNDVSHDNGDDEGNTVKIMLKYLLVMRLNFTYFCVMVRKDRKSENPEFSMCCLKGKVKLPLLQDPPTTLKDLITNKDIDKNINRGRSTYTFRLRGQNYHSIGSLLPVEGLPPKFTQLYIYDTDDEVSNRQRAISPNNPDAFNGDIIERLKHMAKDGRTYNLPTANEVAALIVGDIGCAVDERDIIIQTENGMLQRINELHPSYLALQYPLPFSYGENGHSIDIHHTDSDASNQNSKKRFRLTMQERSIILIARKLFQQFLVDAYTMIETERLNFIRRNQKILRADKYITLKESVARGVTNPAAKGRRVVIPSSFTGSTRYMIRNYQDAMATCKEFGFPDLFITFTCNPKWPEITRYVKKIGVRPEDRPNILCRVFKIKLDQLIRDLKKQKAIWPIMYTVEFQKRGLPHVHILLFLHREDKFPNADSIDKIISAEIPDKEKDPHLHQIVSELMIHGPCGAVNQHLPCMENGKCSKHFPKKFIEHTTVDEEGYPVYKRRNNGVKVVKGQVEVDNRYVVPYNPTLLLKYHAHINVEWCNQSRSIKYLFKYINKGNDRVTAAVSAGDSDDVDEIKMYYDCRYISACEAAWRIFGFDIHYRTPSVQRLNFHLPGEQSVVYNEIDSLDVVLDKRSVDESMFASWMECNKKYVAAKDLTYAEFPKKFVWKDDLREWKPRKKGFSIGRIFHASPGSGERYYLRTLLNHIRGPTCYEDIKKVDGVLYSSFRDACYARGLLDDDKEYIDGIEEASQWGTATYLRSLFVTLLTSGSVSRPEELTEEDLKNYTLMEIEKLLQKNGSSLQKFPSIIAPSEIFIRDSGNRLLAEELSYDKKELAEEYSKLLPSLTDEQRRSYDIIMTVVQKDQGGLFFIYGHGGTGKTFLWKTLCAGIRSRGEIVLPVASSGIASLLLPGGRTAHSRFGIPLNVNEDSFCSGITPDSDKLCFETLDRSLRDVMRFHNAQCTQQPFGGKVVVFGGDFRQILHVVPKGSRQDIVHASLNSSYLWHSCTVLRLTKNMRLQNASSSSSADEVRQFSDWILKIGDGNAGECNDGEATIPIEDDILIKDAINPIEAIVENTYPSIHENMWEAKYFQERAILAPTNEIVGKKVYLSSDSISKAEGYANNQAELYSTELLNSIRCSGLPNHKIALKVGTPIMLMRNLDQSSGLCNGTRLIVNQLGNHIIQATVITGTNMGHKVFIPRMNLTPSATNTLPIKFQRRQFPVMVCYAMTINKSQGQSLSHVGLYLLRPVFSHGQLYVAVSRVTSKKGLKILICDHGNRLCSTTENVVYKEVFENL</sequence>
<dbReference type="GO" id="GO:0006310">
    <property type="term" value="P:DNA recombination"/>
    <property type="evidence" value="ECO:0007669"/>
    <property type="project" value="UniProtKB-KW"/>
</dbReference>
<keyword evidence="1" id="KW-0347">Helicase</keyword>
<feature type="domain" description="DNA helicase Pif1-like DEAD-box helicase" evidence="2">
    <location>
        <begin position="1003"/>
        <end position="1111"/>
    </location>
</feature>
<keyword evidence="1" id="KW-0067">ATP-binding</keyword>
<feature type="domain" description="Helitron helicase-like" evidence="3">
    <location>
        <begin position="313"/>
        <end position="482"/>
    </location>
</feature>
<name>A0AAW1J5S5_SAPOF</name>
<keyword evidence="6" id="KW-1185">Reference proteome</keyword>
<comment type="caution">
    <text evidence="5">The sequence shown here is derived from an EMBL/GenBank/DDBJ whole genome shotgun (WGS) entry which is preliminary data.</text>
</comment>
<feature type="domain" description="DNA helicase Pif1-like DEAD-box helicase" evidence="2">
    <location>
        <begin position="909"/>
        <end position="1002"/>
    </location>
</feature>
<dbReference type="Gene3D" id="3.40.50.300">
    <property type="entry name" value="P-loop containing nucleotide triphosphate hydrolases"/>
    <property type="match status" value="1"/>
</dbReference>
<feature type="domain" description="DNA helicase Pif1-like 2B" evidence="4">
    <location>
        <begin position="1195"/>
        <end position="1241"/>
    </location>
</feature>
<comment type="similarity">
    <text evidence="1">Belongs to the helicase family.</text>
</comment>
<keyword evidence="1" id="KW-0233">DNA recombination</keyword>
<dbReference type="SUPFAM" id="SSF52540">
    <property type="entry name" value="P-loop containing nucleoside triphosphate hydrolases"/>
    <property type="match status" value="2"/>
</dbReference>
<evidence type="ECO:0000259" key="4">
    <source>
        <dbReference type="Pfam" id="PF21530"/>
    </source>
</evidence>
<dbReference type="GO" id="GO:0000723">
    <property type="term" value="P:telomere maintenance"/>
    <property type="evidence" value="ECO:0007669"/>
    <property type="project" value="InterPro"/>
</dbReference>
<dbReference type="GO" id="GO:0043139">
    <property type="term" value="F:5'-3' DNA helicase activity"/>
    <property type="evidence" value="ECO:0007669"/>
    <property type="project" value="UniProtKB-EC"/>
</dbReference>
<keyword evidence="1" id="KW-0378">Hydrolase</keyword>
<keyword evidence="1" id="KW-0547">Nucleotide-binding</keyword>
<dbReference type="InterPro" id="IPR025476">
    <property type="entry name" value="Helitron_helicase-like"/>
</dbReference>
<dbReference type="GO" id="GO:0005524">
    <property type="term" value="F:ATP binding"/>
    <property type="evidence" value="ECO:0007669"/>
    <property type="project" value="UniProtKB-KW"/>
</dbReference>
<dbReference type="CDD" id="cd18809">
    <property type="entry name" value="SF1_C_RecD"/>
    <property type="match status" value="1"/>
</dbReference>
<dbReference type="PANTHER" id="PTHR10492:SF101">
    <property type="entry name" value="ATP-DEPENDENT DNA HELICASE"/>
    <property type="match status" value="1"/>
</dbReference>
<dbReference type="InterPro" id="IPR049163">
    <property type="entry name" value="Pif1-like_2B_dom"/>
</dbReference>
<dbReference type="EC" id="5.6.2.3" evidence="1"/>
<keyword evidence="1" id="KW-0227">DNA damage</keyword>
<evidence type="ECO:0000259" key="3">
    <source>
        <dbReference type="Pfam" id="PF14214"/>
    </source>
</evidence>
<dbReference type="EMBL" id="JBDFQZ010000008">
    <property type="protein sequence ID" value="KAK9698409.1"/>
    <property type="molecule type" value="Genomic_DNA"/>
</dbReference>
<evidence type="ECO:0000313" key="6">
    <source>
        <dbReference type="Proteomes" id="UP001443914"/>
    </source>
</evidence>
<dbReference type="GO" id="GO:0006281">
    <property type="term" value="P:DNA repair"/>
    <property type="evidence" value="ECO:0007669"/>
    <property type="project" value="UniProtKB-KW"/>
</dbReference>
<organism evidence="5 6">
    <name type="scientific">Saponaria officinalis</name>
    <name type="common">Common soapwort</name>
    <name type="synonym">Lychnis saponaria</name>
    <dbReference type="NCBI Taxonomy" id="3572"/>
    <lineage>
        <taxon>Eukaryota</taxon>
        <taxon>Viridiplantae</taxon>
        <taxon>Streptophyta</taxon>
        <taxon>Embryophyta</taxon>
        <taxon>Tracheophyta</taxon>
        <taxon>Spermatophyta</taxon>
        <taxon>Magnoliopsida</taxon>
        <taxon>eudicotyledons</taxon>
        <taxon>Gunneridae</taxon>
        <taxon>Pentapetalae</taxon>
        <taxon>Caryophyllales</taxon>
        <taxon>Caryophyllaceae</taxon>
        <taxon>Caryophylleae</taxon>
        <taxon>Saponaria</taxon>
    </lineage>
</organism>
<dbReference type="Pfam" id="PF14214">
    <property type="entry name" value="Helitron_like_N"/>
    <property type="match status" value="1"/>
</dbReference>
<evidence type="ECO:0000313" key="5">
    <source>
        <dbReference type="EMBL" id="KAK9698409.1"/>
    </source>
</evidence>